<dbReference type="Pfam" id="PF09445">
    <property type="entry name" value="Methyltransf_15"/>
    <property type="match status" value="1"/>
</dbReference>
<organism evidence="1 2">
    <name type="scientific">Candidatus Methanoperedens nitratireducens</name>
    <dbReference type="NCBI Taxonomy" id="1392998"/>
    <lineage>
        <taxon>Archaea</taxon>
        <taxon>Methanobacteriati</taxon>
        <taxon>Methanobacteriota</taxon>
        <taxon>Stenosarchaea group</taxon>
        <taxon>Methanomicrobia</taxon>
        <taxon>Methanosarcinales</taxon>
        <taxon>ANME-2 cluster</taxon>
        <taxon>Candidatus Methanoperedentaceae</taxon>
        <taxon>Candidatus Methanoperedens</taxon>
    </lineage>
</organism>
<dbReference type="InterPro" id="IPR019012">
    <property type="entry name" value="RNA_cap_Gua-N2-MeTrfase"/>
</dbReference>
<dbReference type="GO" id="GO:0071164">
    <property type="term" value="F:RNA cap trimethylguanosine synthase activity"/>
    <property type="evidence" value="ECO:0007669"/>
    <property type="project" value="TreeGrafter"/>
</dbReference>
<dbReference type="PANTHER" id="PTHR14741:SF32">
    <property type="entry name" value="TRIMETHYLGUANOSINE SYNTHASE"/>
    <property type="match status" value="1"/>
</dbReference>
<dbReference type="PANTHER" id="PTHR14741">
    <property type="entry name" value="S-ADENOSYLMETHIONINE-DEPENDENT METHYLTRANSFERASE RELATED"/>
    <property type="match status" value="1"/>
</dbReference>
<evidence type="ECO:0000313" key="1">
    <source>
        <dbReference type="EMBL" id="KCZ72512.1"/>
    </source>
</evidence>
<dbReference type="SUPFAM" id="SSF53335">
    <property type="entry name" value="S-adenosyl-L-methionine-dependent methyltransferases"/>
    <property type="match status" value="1"/>
</dbReference>
<name>A0A062V5C3_9EURY</name>
<protein>
    <submittedName>
        <fullName evidence="1">RNA cap guanine-N2 methyltransferase</fullName>
    </submittedName>
</protein>
<dbReference type="EMBL" id="JMIY01000002">
    <property type="protein sequence ID" value="KCZ72512.1"/>
    <property type="molecule type" value="Genomic_DNA"/>
</dbReference>
<sequence>MTRDKRTVKFTKPIVSDEEGLRLATPEIVAKYIAKRLKTDIIADLGCGIGGQVIFFAKECKKVYAVERDPKKLEYAEKNCETYNVKNVEFILGDALSESTKAQVSDADIIFSDPARPLAEKERTLENLEPPITGILKLYSDITERFAFHAPPQMPPARITLDCEREYLSLNGQLNRLTLYFDDLKRCERSAVVLPGESHLCSSDAPSIKTGHLREYVYEPQPSVVKAELLNELAQTTAGDQVFYYKGDERRTLLTSSKPIDSPFFKDSYRVVGRTERDIHKMRELFRKEKAGKVVLRFDVEPERYWDIRKKLEEGSRGERVLHVFGFGDEVVVCEKM</sequence>
<dbReference type="Proteomes" id="UP000027153">
    <property type="component" value="Unassembled WGS sequence"/>
</dbReference>
<dbReference type="AlphaFoldDB" id="A0A062V5C3"/>
<keyword evidence="2" id="KW-1185">Reference proteome</keyword>
<dbReference type="Gene3D" id="3.40.50.150">
    <property type="entry name" value="Vaccinia Virus protein VP39"/>
    <property type="match status" value="1"/>
</dbReference>
<comment type="caution">
    <text evidence="1">The sequence shown here is derived from an EMBL/GenBank/DDBJ whole genome shotgun (WGS) entry which is preliminary data.</text>
</comment>
<gene>
    <name evidence="1" type="ORF">ANME2D_00940</name>
</gene>
<dbReference type="RefSeq" id="WP_048089417.1">
    <property type="nucleotide sequence ID" value="NZ_JMIY01000002.1"/>
</dbReference>
<proteinExistence type="predicted"/>
<reference evidence="1 2" key="1">
    <citation type="journal article" date="2013" name="Nature">
        <title>Anaerobic oxidation of methane coupled to nitrate reduction in a novel archaeal lineage.</title>
        <authorList>
            <person name="Haroon M.F."/>
            <person name="Hu S."/>
            <person name="Shi Y."/>
            <person name="Imelfort M."/>
            <person name="Keller J."/>
            <person name="Hugenholtz P."/>
            <person name="Yuan Z."/>
            <person name="Tyson G.W."/>
        </authorList>
    </citation>
    <scope>NUCLEOTIDE SEQUENCE [LARGE SCALE GENOMIC DNA]</scope>
    <source>
        <strain evidence="1 2">ANME-2d</strain>
    </source>
</reference>
<accession>A0A062V5C3</accession>
<keyword evidence="1" id="KW-0808">Transferase</keyword>
<evidence type="ECO:0000313" key="2">
    <source>
        <dbReference type="Proteomes" id="UP000027153"/>
    </source>
</evidence>
<dbReference type="OrthoDB" id="56872at2157"/>
<keyword evidence="1" id="KW-0489">Methyltransferase</keyword>
<dbReference type="InterPro" id="IPR029063">
    <property type="entry name" value="SAM-dependent_MTases_sf"/>
</dbReference>
<dbReference type="CDD" id="cd02440">
    <property type="entry name" value="AdoMet_MTases"/>
    <property type="match status" value="1"/>
</dbReference>